<sequence>MHGLCRWDLLRQANDNTYRENNIRKRSKAMKRSIIMLCGAAVLLSAGCTAAPNAAAPTPAPSQSVNELDPTTCIIAGERFTEDAAISLECGEGATAQIIFEDGEAVSTSGQLHGWTPLGASHGTADDPDFLRVQIQNNDQICSFGRKLTEDPKDTWNSCNTKPAPTGGKLTQPEKGSEA</sequence>
<evidence type="ECO:0000313" key="2">
    <source>
        <dbReference type="EMBL" id="MBP2400510.1"/>
    </source>
</evidence>
<name>A0ABS4XVH4_GLUPR</name>
<comment type="caution">
    <text evidence="2">The sequence shown here is derived from an EMBL/GenBank/DDBJ whole genome shotgun (WGS) entry which is preliminary data.</text>
</comment>
<evidence type="ECO:0000256" key="1">
    <source>
        <dbReference type="SAM" id="MobiDB-lite"/>
    </source>
</evidence>
<dbReference type="Proteomes" id="UP001195422">
    <property type="component" value="Unassembled WGS sequence"/>
</dbReference>
<reference evidence="2 3" key="1">
    <citation type="submission" date="2021-03" db="EMBL/GenBank/DDBJ databases">
        <title>Sequencing the genomes of 1000 actinobacteria strains.</title>
        <authorList>
            <person name="Klenk H.-P."/>
        </authorList>
    </citation>
    <scope>NUCLEOTIDE SEQUENCE [LARGE SCALE GENOMIC DNA]</scope>
    <source>
        <strain evidence="2 3">DSM 20168</strain>
    </source>
</reference>
<dbReference type="EMBL" id="JAGIOJ010000002">
    <property type="protein sequence ID" value="MBP2400510.1"/>
    <property type="molecule type" value="Genomic_DNA"/>
</dbReference>
<evidence type="ECO:0000313" key="3">
    <source>
        <dbReference type="Proteomes" id="UP001195422"/>
    </source>
</evidence>
<gene>
    <name evidence="2" type="ORF">JOF39_003670</name>
</gene>
<evidence type="ECO:0008006" key="4">
    <source>
        <dbReference type="Google" id="ProtNLM"/>
    </source>
</evidence>
<dbReference type="RefSeq" id="WP_188950071.1">
    <property type="nucleotide sequence ID" value="NZ_BMPH01000020.1"/>
</dbReference>
<feature type="region of interest" description="Disordered" evidence="1">
    <location>
        <begin position="150"/>
        <end position="179"/>
    </location>
</feature>
<proteinExistence type="predicted"/>
<keyword evidence="3" id="KW-1185">Reference proteome</keyword>
<organism evidence="2 3">
    <name type="scientific">Glutamicibacter protophormiae</name>
    <name type="common">Brevibacterium protophormiae</name>
    <dbReference type="NCBI Taxonomy" id="37930"/>
    <lineage>
        <taxon>Bacteria</taxon>
        <taxon>Bacillati</taxon>
        <taxon>Actinomycetota</taxon>
        <taxon>Actinomycetes</taxon>
        <taxon>Micrococcales</taxon>
        <taxon>Micrococcaceae</taxon>
        <taxon>Glutamicibacter</taxon>
    </lineage>
</organism>
<accession>A0ABS4XVH4</accession>
<protein>
    <recommendedName>
        <fullName evidence="4">DUF3558 domain-containing protein</fullName>
    </recommendedName>
</protein>